<accession>A0A7R9A1F9</accession>
<comment type="similarity">
    <text evidence="2 12">Belongs to the amiloride-sensitive sodium channel (TC 1.A.6) family.</text>
</comment>
<organism evidence="15">
    <name type="scientific">Darwinula stevensoni</name>
    <dbReference type="NCBI Taxonomy" id="69355"/>
    <lineage>
        <taxon>Eukaryota</taxon>
        <taxon>Metazoa</taxon>
        <taxon>Ecdysozoa</taxon>
        <taxon>Arthropoda</taxon>
        <taxon>Crustacea</taxon>
        <taxon>Oligostraca</taxon>
        <taxon>Ostracoda</taxon>
        <taxon>Podocopa</taxon>
        <taxon>Podocopida</taxon>
        <taxon>Darwinulocopina</taxon>
        <taxon>Darwinuloidea</taxon>
        <taxon>Darwinulidae</taxon>
        <taxon>Darwinula</taxon>
    </lineage>
</organism>
<evidence type="ECO:0000256" key="1">
    <source>
        <dbReference type="ARBA" id="ARBA00004141"/>
    </source>
</evidence>
<protein>
    <submittedName>
        <fullName evidence="15">Uncharacterized protein</fullName>
    </submittedName>
</protein>
<evidence type="ECO:0000256" key="6">
    <source>
        <dbReference type="ARBA" id="ARBA00022989"/>
    </source>
</evidence>
<evidence type="ECO:0000256" key="11">
    <source>
        <dbReference type="ARBA" id="ARBA00023303"/>
    </source>
</evidence>
<feature type="region of interest" description="Disordered" evidence="13">
    <location>
        <begin position="403"/>
        <end position="424"/>
    </location>
</feature>
<keyword evidence="9 14" id="KW-0472">Membrane</keyword>
<proteinExistence type="inferred from homology"/>
<evidence type="ECO:0000256" key="10">
    <source>
        <dbReference type="ARBA" id="ARBA00023201"/>
    </source>
</evidence>
<comment type="subcellular location">
    <subcellularLocation>
        <location evidence="1">Membrane</location>
        <topology evidence="1">Multi-pass membrane protein</topology>
    </subcellularLocation>
</comment>
<evidence type="ECO:0000313" key="15">
    <source>
        <dbReference type="EMBL" id="CAD7244701.1"/>
    </source>
</evidence>
<evidence type="ECO:0000313" key="16">
    <source>
        <dbReference type="Proteomes" id="UP000677054"/>
    </source>
</evidence>
<sequence length="424" mass="47445">MKFLNELMRLDDETRQNLTQPWNEFIKSCSFQGRDCHFEKYFLYSFDPNYGACYTFNSLLNEEDDYFPGNRQTGLSGLLSGLSMDLFLNQTEYMPSVIAQNAGARLVLHSPDVLPAPNQMGMDMRPNTRNNIAISTMMVDRLPSPYPSACFDDWSQTPFNATVASHQPAYSLTICERYCVIQKVEELCYCRDPRFSDSFSYNGTVFDGPWCDVTVGSDDDICINVVRILIANQTISCPCNLACHEVDFEASATSSTWPADSYLNQIAYLYLHEGENSTDVTISKAERQQIKDEFIKLDIYFKSLNMHTVGESAKYDVPNLIASLGGAMGLYLGIALVMAFEILELIILLFFNVSAFLCCRTFGKKNPVDPSKSRGRKASDVFLQKVLGPGGYSPRAPMPYPGAPSPPVYHSPPPGALTAKDMMF</sequence>
<keyword evidence="10 12" id="KW-0739">Sodium transport</keyword>
<keyword evidence="4 12" id="KW-0894">Sodium channel</keyword>
<keyword evidence="5 12" id="KW-0812">Transmembrane</keyword>
<keyword evidence="11 12" id="KW-0407">Ion channel</keyword>
<dbReference type="PANTHER" id="PTHR11690">
    <property type="entry name" value="AMILORIDE-SENSITIVE SODIUM CHANNEL-RELATED"/>
    <property type="match status" value="1"/>
</dbReference>
<dbReference type="GO" id="GO:0005886">
    <property type="term" value="C:plasma membrane"/>
    <property type="evidence" value="ECO:0007669"/>
    <property type="project" value="TreeGrafter"/>
</dbReference>
<dbReference type="PANTHER" id="PTHR11690:SF248">
    <property type="entry name" value="PICKPOCKET 17, ISOFORM A"/>
    <property type="match status" value="1"/>
</dbReference>
<dbReference type="PRINTS" id="PR01078">
    <property type="entry name" value="AMINACHANNEL"/>
</dbReference>
<evidence type="ECO:0000256" key="7">
    <source>
        <dbReference type="ARBA" id="ARBA00023053"/>
    </source>
</evidence>
<feature type="transmembrane region" description="Helical" evidence="14">
    <location>
        <begin position="345"/>
        <end position="363"/>
    </location>
</feature>
<feature type="compositionally biased region" description="Pro residues" evidence="13">
    <location>
        <begin position="403"/>
        <end position="415"/>
    </location>
</feature>
<evidence type="ECO:0000256" key="14">
    <source>
        <dbReference type="SAM" id="Phobius"/>
    </source>
</evidence>
<dbReference type="Proteomes" id="UP000677054">
    <property type="component" value="Unassembled WGS sequence"/>
</dbReference>
<evidence type="ECO:0000256" key="2">
    <source>
        <dbReference type="ARBA" id="ARBA00007193"/>
    </source>
</evidence>
<evidence type="ECO:0000256" key="4">
    <source>
        <dbReference type="ARBA" id="ARBA00022461"/>
    </source>
</evidence>
<name>A0A7R9A1F9_9CRUS</name>
<dbReference type="Gene3D" id="2.60.470.10">
    <property type="entry name" value="Acid-sensing ion channels like domains"/>
    <property type="match status" value="1"/>
</dbReference>
<evidence type="ECO:0000256" key="12">
    <source>
        <dbReference type="RuleBase" id="RU000679"/>
    </source>
</evidence>
<keyword evidence="7" id="KW-0915">Sodium</keyword>
<keyword evidence="3 12" id="KW-0813">Transport</keyword>
<dbReference type="Gene3D" id="1.10.287.770">
    <property type="entry name" value="YojJ-like"/>
    <property type="match status" value="1"/>
</dbReference>
<dbReference type="AlphaFoldDB" id="A0A7R9A1F9"/>
<keyword evidence="16" id="KW-1185">Reference proteome</keyword>
<keyword evidence="6 14" id="KW-1133">Transmembrane helix</keyword>
<dbReference type="Pfam" id="PF00858">
    <property type="entry name" value="ASC"/>
    <property type="match status" value="1"/>
</dbReference>
<dbReference type="OrthoDB" id="6380875at2759"/>
<dbReference type="EMBL" id="LR900206">
    <property type="protein sequence ID" value="CAD7244701.1"/>
    <property type="molecule type" value="Genomic_DNA"/>
</dbReference>
<evidence type="ECO:0000256" key="5">
    <source>
        <dbReference type="ARBA" id="ARBA00022692"/>
    </source>
</evidence>
<evidence type="ECO:0000256" key="3">
    <source>
        <dbReference type="ARBA" id="ARBA00022448"/>
    </source>
</evidence>
<evidence type="ECO:0000256" key="9">
    <source>
        <dbReference type="ARBA" id="ARBA00023136"/>
    </source>
</evidence>
<gene>
    <name evidence="15" type="ORF">DSTB1V02_LOCUS4588</name>
</gene>
<reference evidence="15" key="1">
    <citation type="submission" date="2020-11" db="EMBL/GenBank/DDBJ databases">
        <authorList>
            <person name="Tran Van P."/>
        </authorList>
    </citation>
    <scope>NUCLEOTIDE SEQUENCE</scope>
</reference>
<dbReference type="EMBL" id="CAJPEV010000689">
    <property type="protein sequence ID" value="CAG0887660.1"/>
    <property type="molecule type" value="Genomic_DNA"/>
</dbReference>
<evidence type="ECO:0000256" key="8">
    <source>
        <dbReference type="ARBA" id="ARBA00023065"/>
    </source>
</evidence>
<keyword evidence="8 12" id="KW-0406">Ion transport</keyword>
<evidence type="ECO:0000256" key="13">
    <source>
        <dbReference type="SAM" id="MobiDB-lite"/>
    </source>
</evidence>
<dbReference type="GO" id="GO:0015280">
    <property type="term" value="F:ligand-gated sodium channel activity"/>
    <property type="evidence" value="ECO:0007669"/>
    <property type="project" value="TreeGrafter"/>
</dbReference>
<dbReference type="InterPro" id="IPR001873">
    <property type="entry name" value="ENaC"/>
</dbReference>